<dbReference type="Proteomes" id="UP000020077">
    <property type="component" value="Unassembled WGS sequence"/>
</dbReference>
<evidence type="ECO:0000313" key="2">
    <source>
        <dbReference type="Proteomes" id="UP000020077"/>
    </source>
</evidence>
<dbReference type="EMBL" id="JDVG02000002">
    <property type="protein sequence ID" value="KFB74668.1"/>
    <property type="molecule type" value="Genomic_DNA"/>
</dbReference>
<protein>
    <submittedName>
        <fullName evidence="1">Virulence protein</fullName>
    </submittedName>
</protein>
<comment type="caution">
    <text evidence="1">The sequence shown here is derived from an EMBL/GenBank/DDBJ whole genome shotgun (WGS) entry which is preliminary data.</text>
</comment>
<accession>A0A080M0F9</accession>
<proteinExistence type="predicted"/>
<name>A0A080M0F9_9PROT</name>
<dbReference type="AlphaFoldDB" id="A0A080M0F9"/>
<evidence type="ECO:0000313" key="1">
    <source>
        <dbReference type="EMBL" id="KFB74668.1"/>
    </source>
</evidence>
<reference evidence="1 2" key="1">
    <citation type="submission" date="2014-02" db="EMBL/GenBank/DDBJ databases">
        <title>Expanding our view of genomic diversity in Candidatus Accumulibacter clades.</title>
        <authorList>
            <person name="Skennerton C.T."/>
            <person name="Barr J.J."/>
            <person name="Slater F.R."/>
            <person name="Bond P.L."/>
            <person name="Tyson G.W."/>
        </authorList>
    </citation>
    <scope>NUCLEOTIDE SEQUENCE [LARGE SCALE GENOMIC DNA]</scope>
    <source>
        <strain evidence="2">BA-91</strain>
    </source>
</reference>
<sequence length="85" mass="9679">MSDVLPTGEFLLYQSEDAQTRVQLRVAEGTVWMTQKQLAELYQVSVPAIAQYVRNVFAERDFEASISIQVKQLEKTAKKSKGKKE</sequence>
<gene>
    <name evidence="1" type="ORF">AW09_000004</name>
</gene>
<dbReference type="PANTHER" id="PTHR35810:SF1">
    <property type="entry name" value="CYTOPLASMIC PROTEIN"/>
    <property type="match status" value="1"/>
</dbReference>
<organism evidence="1 2">
    <name type="scientific">Candidatus Accumulibacter phosphatis</name>
    <dbReference type="NCBI Taxonomy" id="327160"/>
    <lineage>
        <taxon>Bacteria</taxon>
        <taxon>Pseudomonadati</taxon>
        <taxon>Pseudomonadota</taxon>
        <taxon>Betaproteobacteria</taxon>
        <taxon>Candidatus Accumulibacter</taxon>
    </lineage>
</organism>
<dbReference type="PANTHER" id="PTHR35810">
    <property type="entry name" value="CYTOPLASMIC PROTEIN-RELATED"/>
    <property type="match status" value="1"/>
</dbReference>